<evidence type="ECO:0000313" key="2">
    <source>
        <dbReference type="EMBL" id="KAF2180813.1"/>
    </source>
</evidence>
<dbReference type="EMBL" id="ML994656">
    <property type="protein sequence ID" value="KAF2180813.1"/>
    <property type="molecule type" value="Genomic_DNA"/>
</dbReference>
<protein>
    <submittedName>
        <fullName evidence="2">Uncharacterized protein</fullName>
    </submittedName>
</protein>
<feature type="region of interest" description="Disordered" evidence="1">
    <location>
        <begin position="21"/>
        <end position="40"/>
    </location>
</feature>
<gene>
    <name evidence="2" type="ORF">K469DRAFT_793960</name>
</gene>
<reference evidence="2" key="1">
    <citation type="journal article" date="2020" name="Stud. Mycol.">
        <title>101 Dothideomycetes genomes: a test case for predicting lifestyles and emergence of pathogens.</title>
        <authorList>
            <person name="Haridas S."/>
            <person name="Albert R."/>
            <person name="Binder M."/>
            <person name="Bloem J."/>
            <person name="Labutti K."/>
            <person name="Salamov A."/>
            <person name="Andreopoulos B."/>
            <person name="Baker S."/>
            <person name="Barry K."/>
            <person name="Bills G."/>
            <person name="Bluhm B."/>
            <person name="Cannon C."/>
            <person name="Castanera R."/>
            <person name="Culley D."/>
            <person name="Daum C."/>
            <person name="Ezra D."/>
            <person name="Gonzalez J."/>
            <person name="Henrissat B."/>
            <person name="Kuo A."/>
            <person name="Liang C."/>
            <person name="Lipzen A."/>
            <person name="Lutzoni F."/>
            <person name="Magnuson J."/>
            <person name="Mondo S."/>
            <person name="Nolan M."/>
            <person name="Ohm R."/>
            <person name="Pangilinan J."/>
            <person name="Park H.-J."/>
            <person name="Ramirez L."/>
            <person name="Alfaro M."/>
            <person name="Sun H."/>
            <person name="Tritt A."/>
            <person name="Yoshinaga Y."/>
            <person name="Zwiers L.-H."/>
            <person name="Turgeon B."/>
            <person name="Goodwin S."/>
            <person name="Spatafora J."/>
            <person name="Crous P."/>
            <person name="Grigoriev I."/>
        </authorList>
    </citation>
    <scope>NUCLEOTIDE SEQUENCE</scope>
    <source>
        <strain evidence="2">CBS 207.26</strain>
    </source>
</reference>
<dbReference type="Proteomes" id="UP000800200">
    <property type="component" value="Unassembled WGS sequence"/>
</dbReference>
<dbReference type="OrthoDB" id="10261408at2759"/>
<evidence type="ECO:0000313" key="3">
    <source>
        <dbReference type="Proteomes" id="UP000800200"/>
    </source>
</evidence>
<accession>A0A6A6DPB4</accession>
<keyword evidence="3" id="KW-1185">Reference proteome</keyword>
<organism evidence="2 3">
    <name type="scientific">Zopfia rhizophila CBS 207.26</name>
    <dbReference type="NCBI Taxonomy" id="1314779"/>
    <lineage>
        <taxon>Eukaryota</taxon>
        <taxon>Fungi</taxon>
        <taxon>Dikarya</taxon>
        <taxon>Ascomycota</taxon>
        <taxon>Pezizomycotina</taxon>
        <taxon>Dothideomycetes</taxon>
        <taxon>Dothideomycetes incertae sedis</taxon>
        <taxon>Zopfiaceae</taxon>
        <taxon>Zopfia</taxon>
    </lineage>
</organism>
<evidence type="ECO:0000256" key="1">
    <source>
        <dbReference type="SAM" id="MobiDB-lite"/>
    </source>
</evidence>
<dbReference type="AlphaFoldDB" id="A0A6A6DPB4"/>
<sequence length="262" mass="29407">MSKTRLPMCIYEYKRVGDAVDGSQAAERDPEKECGNPTRTIQPPLVYARASHPDSLVENQGYVRSWFSASINQGGYLGLAMLPTQNILSQITKFSGLNLQIVFWTTVQVTDEHAGNAISLYLERDHPILGLLDADLSIASFVGCDVSKLLSLAESLFDSPARSEHDPVHVFIFHIWFHATVLDMIRPFISKDKQHGFHSWSPSAMSPEAIFAASVKRLKCLTLIYMGEHPSAAYTVCWYMANMVLCSPKDPERQFYILLYIS</sequence>
<name>A0A6A6DPB4_9PEZI</name>
<proteinExistence type="predicted"/>